<organism evidence="2 3">
    <name type="scientific">Rhynchophorus ferrugineus</name>
    <name type="common">Red palm weevil</name>
    <name type="synonym">Curculio ferrugineus</name>
    <dbReference type="NCBI Taxonomy" id="354439"/>
    <lineage>
        <taxon>Eukaryota</taxon>
        <taxon>Metazoa</taxon>
        <taxon>Ecdysozoa</taxon>
        <taxon>Arthropoda</taxon>
        <taxon>Hexapoda</taxon>
        <taxon>Insecta</taxon>
        <taxon>Pterygota</taxon>
        <taxon>Neoptera</taxon>
        <taxon>Endopterygota</taxon>
        <taxon>Coleoptera</taxon>
        <taxon>Polyphaga</taxon>
        <taxon>Cucujiformia</taxon>
        <taxon>Curculionidae</taxon>
        <taxon>Dryophthorinae</taxon>
        <taxon>Rhynchophorus</taxon>
    </lineage>
</organism>
<accession>A0A834INB7</accession>
<keyword evidence="3" id="KW-1185">Reference proteome</keyword>
<proteinExistence type="predicted"/>
<name>A0A834INB7_RHYFE</name>
<dbReference type="Proteomes" id="UP000625711">
    <property type="component" value="Unassembled WGS sequence"/>
</dbReference>
<sequence length="105" mass="12065">MSAIRRARTQKNQNQEKSTELHRGGTVAEKSRGRNTKHKRPTTGPSRCGNTLRSWHAVGTTRTTTPLLRRPDYDWSNETKTETERTSRRTDAFERERGPVSKSNL</sequence>
<evidence type="ECO:0000313" key="3">
    <source>
        <dbReference type="Proteomes" id="UP000625711"/>
    </source>
</evidence>
<gene>
    <name evidence="2" type="ORF">GWI33_003096</name>
</gene>
<evidence type="ECO:0000256" key="1">
    <source>
        <dbReference type="SAM" id="MobiDB-lite"/>
    </source>
</evidence>
<comment type="caution">
    <text evidence="2">The sequence shown here is derived from an EMBL/GenBank/DDBJ whole genome shotgun (WGS) entry which is preliminary data.</text>
</comment>
<dbReference type="EMBL" id="JAACXV010000185">
    <property type="protein sequence ID" value="KAF7282172.1"/>
    <property type="molecule type" value="Genomic_DNA"/>
</dbReference>
<feature type="compositionally biased region" description="Polar residues" evidence="1">
    <location>
        <begin position="43"/>
        <end position="53"/>
    </location>
</feature>
<reference evidence="2" key="1">
    <citation type="submission" date="2020-08" db="EMBL/GenBank/DDBJ databases">
        <title>Genome sequencing and assembly of the red palm weevil Rhynchophorus ferrugineus.</title>
        <authorList>
            <person name="Dias G.B."/>
            <person name="Bergman C.M."/>
            <person name="Manee M."/>
        </authorList>
    </citation>
    <scope>NUCLEOTIDE SEQUENCE</scope>
    <source>
        <strain evidence="2">AA-2017</strain>
        <tissue evidence="2">Whole larva</tissue>
    </source>
</reference>
<feature type="region of interest" description="Disordered" evidence="1">
    <location>
        <begin position="1"/>
        <end position="105"/>
    </location>
</feature>
<protein>
    <submittedName>
        <fullName evidence="2">Uncharacterized protein</fullName>
    </submittedName>
</protein>
<feature type="compositionally biased region" description="Basic and acidic residues" evidence="1">
    <location>
        <begin position="69"/>
        <end position="99"/>
    </location>
</feature>
<evidence type="ECO:0000313" key="2">
    <source>
        <dbReference type="EMBL" id="KAF7282172.1"/>
    </source>
</evidence>
<dbReference type="AlphaFoldDB" id="A0A834INB7"/>